<evidence type="ECO:0000256" key="1">
    <source>
        <dbReference type="SAM" id="Coils"/>
    </source>
</evidence>
<feature type="domain" description="FHA" evidence="4">
    <location>
        <begin position="63"/>
        <end position="127"/>
    </location>
</feature>
<feature type="region of interest" description="Disordered" evidence="2">
    <location>
        <begin position="424"/>
        <end position="461"/>
    </location>
</feature>
<keyword evidence="1" id="KW-0175">Coiled coil</keyword>
<feature type="compositionally biased region" description="Basic and acidic residues" evidence="2">
    <location>
        <begin position="712"/>
        <end position="722"/>
    </location>
</feature>
<dbReference type="EMBL" id="LNZH02000152">
    <property type="protein sequence ID" value="OCB89608.1"/>
    <property type="molecule type" value="Genomic_DNA"/>
</dbReference>
<accession>A0A9Q5I0V1</accession>
<feature type="region of interest" description="Disordered" evidence="2">
    <location>
        <begin position="337"/>
        <end position="389"/>
    </location>
</feature>
<dbReference type="Proteomes" id="UP000757232">
    <property type="component" value="Unassembled WGS sequence"/>
</dbReference>
<feature type="region of interest" description="Disordered" evidence="2">
    <location>
        <begin position="704"/>
        <end position="732"/>
    </location>
</feature>
<keyword evidence="3" id="KW-1133">Transmembrane helix</keyword>
<dbReference type="SUPFAM" id="SSF49879">
    <property type="entry name" value="SMAD/FHA domain"/>
    <property type="match status" value="1"/>
</dbReference>
<gene>
    <name evidence="5" type="ORF">A7U60_g3206</name>
</gene>
<keyword evidence="3" id="KW-0812">Transmembrane</keyword>
<keyword evidence="3" id="KW-0472">Membrane</keyword>
<dbReference type="PROSITE" id="PS50006">
    <property type="entry name" value="FHA_DOMAIN"/>
    <property type="match status" value="1"/>
</dbReference>
<dbReference type="AlphaFoldDB" id="A0A9Q5I0V1"/>
<dbReference type="InterPro" id="IPR008984">
    <property type="entry name" value="SMAD_FHA_dom_sf"/>
</dbReference>
<feature type="region of interest" description="Disordered" evidence="2">
    <location>
        <begin position="586"/>
        <end position="607"/>
    </location>
</feature>
<dbReference type="OrthoDB" id="4096268at2759"/>
<organism evidence="5 6">
    <name type="scientific">Sanghuangporus baumii</name>
    <name type="common">Phellinus baumii</name>
    <dbReference type="NCBI Taxonomy" id="108892"/>
    <lineage>
        <taxon>Eukaryota</taxon>
        <taxon>Fungi</taxon>
        <taxon>Dikarya</taxon>
        <taxon>Basidiomycota</taxon>
        <taxon>Agaricomycotina</taxon>
        <taxon>Agaricomycetes</taxon>
        <taxon>Hymenochaetales</taxon>
        <taxon>Hymenochaetaceae</taxon>
        <taxon>Sanghuangporus</taxon>
    </lineage>
</organism>
<proteinExistence type="predicted"/>
<feature type="region of interest" description="Disordered" evidence="2">
    <location>
        <begin position="199"/>
        <end position="232"/>
    </location>
</feature>
<keyword evidence="6" id="KW-1185">Reference proteome</keyword>
<feature type="transmembrane region" description="Helical" evidence="3">
    <location>
        <begin position="796"/>
        <end position="821"/>
    </location>
</feature>
<dbReference type="Pfam" id="PF00498">
    <property type="entry name" value="FHA"/>
    <property type="match status" value="1"/>
</dbReference>
<dbReference type="Gene3D" id="2.60.200.20">
    <property type="match status" value="1"/>
</dbReference>
<evidence type="ECO:0000259" key="4">
    <source>
        <dbReference type="PROSITE" id="PS50006"/>
    </source>
</evidence>
<reference evidence="5" key="1">
    <citation type="submission" date="2016-06" db="EMBL/GenBank/DDBJ databases">
        <title>Draft Genome sequence of the fungus Inonotus baumii.</title>
        <authorList>
            <person name="Zhu H."/>
            <person name="Lin W."/>
        </authorList>
    </citation>
    <scope>NUCLEOTIDE SEQUENCE</scope>
    <source>
        <strain evidence="5">821</strain>
    </source>
</reference>
<comment type="caution">
    <text evidence="5">The sequence shown here is derived from an EMBL/GenBank/DDBJ whole genome shotgun (WGS) entry which is preliminary data.</text>
</comment>
<sequence length="822" mass="88447">MSISDRLRRSSSIDEPLGVSNVNAVDNGDARVVTGVALSCDDMSSEGDIHREYKLIRGVHQAVDFFRTSNASRSGRIYIAAGGAARAAFSSPVMSRRHARITFAVDGSVTVMDLGSMHGTYLGGVDFDGLLPEKLKPRRHYTLRAGDTILLGKPVNRDERDWKPVAIRVTFLYDTGARPTTPPPNRYGLFIESAGASDTEDDAYSISSSGDDEDEDDARSQTRTSPANSPVVSHVPLQFDGMISTSASRESLIVGSRIADDVEPASGVFDLNRTLTATAALRSILPPIPSIRSAILRLPSLRELGIFSNTSPSSCSGTSEYKVAVDEDVQVVDVDRRNGTDEANMLAPTPVGPEPLSTSQGSPAIAESSAEEDGASCSMFPWQEPSHPQNQLGLELSELDGFTTELHDEARNEIQLCNAADSSSNVLAPESGSAEHSVKAKAAEEDDVKSMDISPTTSRAASPAFRASGVIDGFGHDNGLQSAPQGEQYCRCHEGEDEEFQEGEQQDNGAFQHHDSQQDVEVQASPLPSMPVTPDNKRSMDGLTTPSASDVHSERRRAKMARLELAYGPIPSPVSIGRRTKRSGARLGPTLMSPTPNPPGPFGRSGRSHVDKYVDARHTPTVGALRARVRSLETRMKEIQGSALMAASMATASASASSSASAASIDEARKEMESMREEMRRLSGLMEALVARMDVREIDPHHTECGVQAAEPSREPINDRSETSSQMSGKRKRTDDLCTLGMDDLECIGLAEGLDLQFRRAAAKEGIRSFHETSLRPDVRPAKRLRTGYDARKSKAVMTVAAAAGYTSLGAALTWITLAYVL</sequence>
<protein>
    <recommendedName>
        <fullName evidence="4">FHA domain-containing protein</fullName>
    </recommendedName>
</protein>
<feature type="region of interest" description="Disordered" evidence="2">
    <location>
        <begin position="513"/>
        <end position="554"/>
    </location>
</feature>
<evidence type="ECO:0000256" key="3">
    <source>
        <dbReference type="SAM" id="Phobius"/>
    </source>
</evidence>
<evidence type="ECO:0000313" key="5">
    <source>
        <dbReference type="EMBL" id="OCB89608.1"/>
    </source>
</evidence>
<feature type="compositionally biased region" description="Polar residues" evidence="2">
    <location>
        <begin position="221"/>
        <end position="231"/>
    </location>
</feature>
<dbReference type="InterPro" id="IPR000253">
    <property type="entry name" value="FHA_dom"/>
</dbReference>
<evidence type="ECO:0000256" key="2">
    <source>
        <dbReference type="SAM" id="MobiDB-lite"/>
    </source>
</evidence>
<dbReference type="CDD" id="cd00060">
    <property type="entry name" value="FHA"/>
    <property type="match status" value="1"/>
</dbReference>
<evidence type="ECO:0000313" key="6">
    <source>
        <dbReference type="Proteomes" id="UP000757232"/>
    </source>
</evidence>
<feature type="coiled-coil region" evidence="1">
    <location>
        <begin position="665"/>
        <end position="692"/>
    </location>
</feature>
<name>A0A9Q5I0V1_SANBA</name>